<accession>A0A3N3W9Z3</accession>
<dbReference type="Gene3D" id="1.10.10.10">
    <property type="entry name" value="Winged helix-like DNA-binding domain superfamily/Winged helix DNA-binding domain"/>
    <property type="match status" value="1"/>
</dbReference>
<organism evidence="5 8">
    <name type="scientific">Enterococcus gallinarum</name>
    <dbReference type="NCBI Taxonomy" id="1353"/>
    <lineage>
        <taxon>Bacteria</taxon>
        <taxon>Bacillati</taxon>
        <taxon>Bacillota</taxon>
        <taxon>Bacilli</taxon>
        <taxon>Lactobacillales</taxon>
        <taxon>Enterococcaceae</taxon>
        <taxon>Enterococcus</taxon>
    </lineage>
</organism>
<evidence type="ECO:0000313" key="6">
    <source>
        <dbReference type="EMBL" id="QOG27317.1"/>
    </source>
</evidence>
<reference evidence="5 8" key="2">
    <citation type="submission" date="2020-06" db="EMBL/GenBank/DDBJ databases">
        <title>Crossreactivity between MHC class I-restricted antigens from cancer cells and an enterococcal bacteriophage.</title>
        <authorList>
            <person name="Fluckiger A."/>
            <person name="Daillere R."/>
            <person name="Sassi M."/>
            <person name="Cattoir V."/>
            <person name="Kroemer G."/>
            <person name="Zitvogel L."/>
        </authorList>
    </citation>
    <scope>NUCLEOTIDE SEQUENCE [LARGE SCALE GENOMIC DNA]</scope>
    <source>
        <strain evidence="5 8">EG4</strain>
    </source>
</reference>
<dbReference type="GO" id="GO:0003700">
    <property type="term" value="F:DNA-binding transcription factor activity"/>
    <property type="evidence" value="ECO:0007669"/>
    <property type="project" value="InterPro"/>
</dbReference>
<evidence type="ECO:0000313" key="7">
    <source>
        <dbReference type="Proteomes" id="UP000516696"/>
    </source>
</evidence>
<protein>
    <submittedName>
        <fullName evidence="5">MarR family transcriptional regulator</fullName>
    </submittedName>
</protein>
<keyword evidence="3" id="KW-0804">Transcription</keyword>
<dbReference type="PANTHER" id="PTHR42756:SF1">
    <property type="entry name" value="TRANSCRIPTIONAL REPRESSOR OF EMRAB OPERON"/>
    <property type="match status" value="1"/>
</dbReference>
<dbReference type="PANTHER" id="PTHR42756">
    <property type="entry name" value="TRANSCRIPTIONAL REGULATOR, MARR"/>
    <property type="match status" value="1"/>
</dbReference>
<name>A0A3N3W9Z3_ENTGA</name>
<dbReference type="InterPro" id="IPR036388">
    <property type="entry name" value="WH-like_DNA-bd_sf"/>
</dbReference>
<evidence type="ECO:0000256" key="1">
    <source>
        <dbReference type="ARBA" id="ARBA00023015"/>
    </source>
</evidence>
<dbReference type="InterPro" id="IPR036390">
    <property type="entry name" value="WH_DNA-bd_sf"/>
</dbReference>
<dbReference type="Pfam" id="PF01047">
    <property type="entry name" value="MarR"/>
    <property type="match status" value="1"/>
</dbReference>
<dbReference type="EMBL" id="JABXJK010000064">
    <property type="protein sequence ID" value="MBA0973465.1"/>
    <property type="molecule type" value="Genomic_DNA"/>
</dbReference>
<dbReference type="SMART" id="SM00347">
    <property type="entry name" value="HTH_MARR"/>
    <property type="match status" value="1"/>
</dbReference>
<dbReference type="PROSITE" id="PS50995">
    <property type="entry name" value="HTH_MARR_2"/>
    <property type="match status" value="1"/>
</dbReference>
<dbReference type="PRINTS" id="PR00598">
    <property type="entry name" value="HTHMARR"/>
</dbReference>
<keyword evidence="1" id="KW-0805">Transcription regulation</keyword>
<evidence type="ECO:0000313" key="5">
    <source>
        <dbReference type="EMBL" id="MBA0973465.1"/>
    </source>
</evidence>
<sequence length="157" mass="17731">MLMKAPENPRHLLFGGTFILANKLQFAGDKSVTGLTTKQWFLLMNLRELSKVSVPSVNELASTMNTTRQNIAKMLDTMEKEGLVSVNQSAQDKRVKEVFVTKKGQQLAKQSEKESQDFRDKVFTGITDNELAIASQVTLKMIENLERIIKEMDHDEG</sequence>
<evidence type="ECO:0000313" key="8">
    <source>
        <dbReference type="Proteomes" id="UP000571857"/>
    </source>
</evidence>
<gene>
    <name evidence="6" type="ORF">EGM181_08690</name>
    <name evidence="5" type="ORF">HWH42_12900</name>
</gene>
<evidence type="ECO:0000259" key="4">
    <source>
        <dbReference type="PROSITE" id="PS50995"/>
    </source>
</evidence>
<dbReference type="PROSITE" id="PS01117">
    <property type="entry name" value="HTH_MARR_1"/>
    <property type="match status" value="1"/>
</dbReference>
<dbReference type="EMBL" id="CP050485">
    <property type="protein sequence ID" value="QOG27317.1"/>
    <property type="molecule type" value="Genomic_DNA"/>
</dbReference>
<dbReference type="AlphaFoldDB" id="A0A3N3W9Z3"/>
<keyword evidence="2" id="KW-0238">DNA-binding</keyword>
<dbReference type="InterPro" id="IPR000835">
    <property type="entry name" value="HTH_MarR-typ"/>
</dbReference>
<dbReference type="SUPFAM" id="SSF46785">
    <property type="entry name" value="Winged helix' DNA-binding domain"/>
    <property type="match status" value="1"/>
</dbReference>
<evidence type="ECO:0000256" key="2">
    <source>
        <dbReference type="ARBA" id="ARBA00023125"/>
    </source>
</evidence>
<dbReference type="GO" id="GO:0003677">
    <property type="term" value="F:DNA binding"/>
    <property type="evidence" value="ECO:0007669"/>
    <property type="project" value="UniProtKB-KW"/>
</dbReference>
<dbReference type="Proteomes" id="UP000516696">
    <property type="component" value="Chromosome"/>
</dbReference>
<reference evidence="6 7" key="1">
    <citation type="submission" date="2020-03" db="EMBL/GenBank/DDBJ databases">
        <title>Characterization of ganglioside-mimicking enterococci.</title>
        <authorList>
            <person name="Patry R.T."/>
            <person name="Nothaft H."/>
            <person name="Bridger R."/>
            <person name="Shajahan A."/>
            <person name="Huynh S."/>
            <person name="Sanchez S."/>
            <person name="Azadi P."/>
            <person name="Cooper K."/>
            <person name="Miller W.G."/>
            <person name="Parker C.T."/>
            <person name="Wells L."/>
            <person name="Szymanski C.M."/>
        </authorList>
    </citation>
    <scope>NUCLEOTIDE SEQUENCE [LARGE SCALE GENOMIC DNA]</scope>
    <source>
        <strain evidence="6 7">EGM181</strain>
    </source>
</reference>
<proteinExistence type="predicted"/>
<feature type="domain" description="HTH marR-type" evidence="4">
    <location>
        <begin position="1"/>
        <end position="143"/>
    </location>
</feature>
<dbReference type="InterPro" id="IPR023187">
    <property type="entry name" value="Tscrpt_reg_MarR-type_CS"/>
</dbReference>
<evidence type="ECO:0000256" key="3">
    <source>
        <dbReference type="ARBA" id="ARBA00023163"/>
    </source>
</evidence>
<dbReference type="Proteomes" id="UP000571857">
    <property type="component" value="Unassembled WGS sequence"/>
</dbReference>